<dbReference type="SUPFAM" id="SSF56954">
    <property type="entry name" value="Outer membrane efflux proteins (OEP)"/>
    <property type="match status" value="1"/>
</dbReference>
<evidence type="ECO:0000313" key="5">
    <source>
        <dbReference type="Proteomes" id="UP001248819"/>
    </source>
</evidence>
<keyword evidence="2" id="KW-0472">Membrane</keyword>
<dbReference type="Proteomes" id="UP001248819">
    <property type="component" value="Unassembled WGS sequence"/>
</dbReference>
<dbReference type="InterPro" id="IPR010131">
    <property type="entry name" value="MdtP/NodT-like"/>
</dbReference>
<evidence type="ECO:0000256" key="3">
    <source>
        <dbReference type="SAM" id="Coils"/>
    </source>
</evidence>
<evidence type="ECO:0000313" key="4">
    <source>
        <dbReference type="EMBL" id="MDT0651206.1"/>
    </source>
</evidence>
<accession>A0ABU3CY65</accession>
<evidence type="ECO:0000256" key="1">
    <source>
        <dbReference type="ARBA" id="ARBA00007613"/>
    </source>
</evidence>
<keyword evidence="2" id="KW-0812">Transmembrane</keyword>
<keyword evidence="5" id="KW-1185">Reference proteome</keyword>
<comment type="caution">
    <text evidence="4">The sequence shown here is derived from an EMBL/GenBank/DDBJ whole genome shotgun (WGS) entry which is preliminary data.</text>
</comment>
<gene>
    <name evidence="4" type="ORF">RM529_13690</name>
</gene>
<dbReference type="Gene3D" id="1.20.1600.10">
    <property type="entry name" value="Outer membrane efflux proteins (OEP)"/>
    <property type="match status" value="1"/>
</dbReference>
<keyword evidence="2" id="KW-0564">Palmitate</keyword>
<keyword evidence="3" id="KW-0175">Coiled coil</keyword>
<comment type="similarity">
    <text evidence="1 2">Belongs to the outer membrane factor (OMF) (TC 1.B.17) family.</text>
</comment>
<reference evidence="4 5" key="1">
    <citation type="submission" date="2023-09" db="EMBL/GenBank/DDBJ databases">
        <authorList>
            <person name="Rey-Velasco X."/>
        </authorList>
    </citation>
    <scope>NUCLEOTIDE SEQUENCE [LARGE SCALE GENOMIC DNA]</scope>
    <source>
        <strain evidence="4 5">F297</strain>
    </source>
</reference>
<dbReference type="NCBIfam" id="TIGR01845">
    <property type="entry name" value="outer_NodT"/>
    <property type="match status" value="1"/>
</dbReference>
<protein>
    <submittedName>
        <fullName evidence="4">TolC family protein</fullName>
    </submittedName>
</protein>
<comment type="subcellular location">
    <subcellularLocation>
        <location evidence="2">Cell membrane</location>
        <topology evidence="2">Lipid-anchor</topology>
    </subcellularLocation>
</comment>
<feature type="coiled-coil region" evidence="3">
    <location>
        <begin position="437"/>
        <end position="464"/>
    </location>
</feature>
<keyword evidence="2" id="KW-1134">Transmembrane beta strand</keyword>
<proteinExistence type="inferred from homology"/>
<dbReference type="RefSeq" id="WP_311485343.1">
    <property type="nucleotide sequence ID" value="NZ_JAVRHP010000089.1"/>
</dbReference>
<dbReference type="PROSITE" id="PS51257">
    <property type="entry name" value="PROKAR_LIPOPROTEIN"/>
    <property type="match status" value="1"/>
</dbReference>
<dbReference type="PANTHER" id="PTHR30203">
    <property type="entry name" value="OUTER MEMBRANE CATION EFFLUX PROTEIN"/>
    <property type="match status" value="1"/>
</dbReference>
<sequence length="480" mass="54399">MTRNKSYHLAVMVLALFFLYSCNVSKSTVRSVDTTVPASYNYLPDSAGIALLDWKEYFNDPKLAILIDQALDNNKELNITLQDVEIDSYEITAKKGEYLPFLGLRGAAGIEKDGEYTRHGAVDKALHIKDGQAIPEPLPDYMVGAYASWEIDIWNKLRNSKKAAVSKYLASVEGKNFLITQIIAEVANSYYELMALDNILEIINNYTEIQEDALRIVKQQKEAARVTQLAVNRFEAQLLNTQNLQYQVQQQITETENNLNFLTGRFSQEIQRNSGILMTMDMERLATGIPSELLKNRPDIRQAEMQLEAAKLDVKVARADFYPSFRIEAEAGFEAFDAAYLINPESVLYNLAGEVMAPLLNRNAIKAAYKTANAKQLQAVFNYEQTILSAYLEVKNQLSAFDNYAQSFEKKSQEVERLNRSIEISNSLFRSARADYLEVLLTQREALESRLELIEIKQNQLNAQVNAYKALGGGWEQQNL</sequence>
<dbReference type="Pfam" id="PF02321">
    <property type="entry name" value="OEP"/>
    <property type="match status" value="2"/>
</dbReference>
<dbReference type="PANTHER" id="PTHR30203:SF30">
    <property type="entry name" value="OUTER MEMBRANE PROTEIN-RELATED"/>
    <property type="match status" value="1"/>
</dbReference>
<dbReference type="EMBL" id="JAVRHP010000089">
    <property type="protein sequence ID" value="MDT0651206.1"/>
    <property type="molecule type" value="Genomic_DNA"/>
</dbReference>
<evidence type="ECO:0000256" key="2">
    <source>
        <dbReference type="RuleBase" id="RU362097"/>
    </source>
</evidence>
<dbReference type="InterPro" id="IPR003423">
    <property type="entry name" value="OMP_efflux"/>
</dbReference>
<keyword evidence="2" id="KW-0449">Lipoprotein</keyword>
<name>A0ABU3CY65_9FLAO</name>
<dbReference type="Gene3D" id="2.20.200.10">
    <property type="entry name" value="Outer membrane efflux proteins (OEP)"/>
    <property type="match status" value="1"/>
</dbReference>
<organism evidence="4 5">
    <name type="scientific">Autumnicola edwardsiae</name>
    <dbReference type="NCBI Taxonomy" id="3075594"/>
    <lineage>
        <taxon>Bacteria</taxon>
        <taxon>Pseudomonadati</taxon>
        <taxon>Bacteroidota</taxon>
        <taxon>Flavobacteriia</taxon>
        <taxon>Flavobacteriales</taxon>
        <taxon>Flavobacteriaceae</taxon>
        <taxon>Autumnicola</taxon>
    </lineage>
</organism>